<dbReference type="PROSITE" id="PS51482">
    <property type="entry name" value="DEGV"/>
    <property type="match status" value="1"/>
</dbReference>
<gene>
    <name evidence="2" type="ORF">DMP10_02235</name>
</gene>
<reference evidence="2 3" key="1">
    <citation type="journal article" date="2019" name="Microbiol. Resour. Announc.">
        <title>Draft Genome Sequences of Type Strains of Gordonibacter faecihominis, Paraeggerthella hongkongensis, Parvibacter caecicola,Slackia equolifaciens, Slackia faecicanis, and Slackia isoflavoniconvertens.</title>
        <authorList>
            <person name="Danylec N."/>
            <person name="Stoll D.A."/>
            <person name="Dotsch A."/>
            <person name="Huch M."/>
        </authorList>
    </citation>
    <scope>NUCLEOTIDE SEQUENCE [LARGE SCALE GENOMIC DNA]</scope>
    <source>
        <strain evidence="2 3">DSM 18785</strain>
    </source>
</reference>
<keyword evidence="3" id="KW-1185">Reference proteome</keyword>
<accession>A0A3N0AX07</accession>
<dbReference type="Gene3D" id="3.40.50.10170">
    <property type="match status" value="1"/>
</dbReference>
<dbReference type="InterPro" id="IPR043168">
    <property type="entry name" value="DegV_C"/>
</dbReference>
<evidence type="ECO:0000313" key="3">
    <source>
        <dbReference type="Proteomes" id="UP000278327"/>
    </source>
</evidence>
<dbReference type="InterPro" id="IPR050270">
    <property type="entry name" value="DegV_domain_contain"/>
</dbReference>
<dbReference type="InterPro" id="IPR003797">
    <property type="entry name" value="DegV"/>
</dbReference>
<dbReference type="SUPFAM" id="SSF82549">
    <property type="entry name" value="DAK1/DegV-like"/>
    <property type="match status" value="1"/>
</dbReference>
<protein>
    <submittedName>
        <fullName evidence="2">DegV family protein</fullName>
    </submittedName>
</protein>
<proteinExistence type="predicted"/>
<dbReference type="Proteomes" id="UP000278327">
    <property type="component" value="Unassembled WGS sequence"/>
</dbReference>
<evidence type="ECO:0000313" key="2">
    <source>
        <dbReference type="EMBL" id="RNL39228.1"/>
    </source>
</evidence>
<dbReference type="PANTHER" id="PTHR33434:SF2">
    <property type="entry name" value="FATTY ACID-BINDING PROTEIN TM_1468"/>
    <property type="match status" value="1"/>
</dbReference>
<organism evidence="2 3">
    <name type="scientific">Adlercreutzia equolifaciens subsp. celatus DSM 18785</name>
    <dbReference type="NCBI Taxonomy" id="1121021"/>
    <lineage>
        <taxon>Bacteria</taxon>
        <taxon>Bacillati</taxon>
        <taxon>Actinomycetota</taxon>
        <taxon>Coriobacteriia</taxon>
        <taxon>Eggerthellales</taxon>
        <taxon>Eggerthellaceae</taxon>
        <taxon>Adlercreutzia</taxon>
    </lineage>
</organism>
<dbReference type="GO" id="GO:0008289">
    <property type="term" value="F:lipid binding"/>
    <property type="evidence" value="ECO:0007669"/>
    <property type="project" value="UniProtKB-KW"/>
</dbReference>
<dbReference type="AlphaFoldDB" id="A0A3N0AX07"/>
<sequence length="288" mass="31225">MAMPNVIISADSTCDLSPEQRERHQVRSFPFHIEFRGRDHLDNIDITPQVLFDGFYEDKSLPQTGACSPEAYRQHFAELTADGSQVVHFNLGSALSSAYENASAAAADMEGVYVIDGKSLSTGVGLQVLAACRMRDAGMSAADIAREAADLHSRSHASFVLDTMEFLAAGGRCPTLVAYLGGKLSCRPGILVDNQSGAMKVGKLYRGKQEKVLERYVSDTLARYPDIVKDEIFVTHSGVSDEIADAVRRMLEERGFQNIYTTTASCTISSHCGPGTLGILFMTETPSA</sequence>
<dbReference type="Gene3D" id="3.30.1180.10">
    <property type="match status" value="1"/>
</dbReference>
<dbReference type="NCBIfam" id="TIGR00762">
    <property type="entry name" value="DegV"/>
    <property type="match status" value="1"/>
</dbReference>
<keyword evidence="1" id="KW-0446">Lipid-binding</keyword>
<name>A0A3N0AX07_9ACTN</name>
<dbReference type="Pfam" id="PF02645">
    <property type="entry name" value="DegV"/>
    <property type="match status" value="1"/>
</dbReference>
<dbReference type="EMBL" id="QICA01000003">
    <property type="protein sequence ID" value="RNL39228.1"/>
    <property type="molecule type" value="Genomic_DNA"/>
</dbReference>
<dbReference type="PANTHER" id="PTHR33434">
    <property type="entry name" value="DEGV DOMAIN-CONTAINING PROTEIN DR_1986-RELATED"/>
    <property type="match status" value="1"/>
</dbReference>
<evidence type="ECO:0000256" key="1">
    <source>
        <dbReference type="ARBA" id="ARBA00023121"/>
    </source>
</evidence>
<comment type="caution">
    <text evidence="2">The sequence shown here is derived from an EMBL/GenBank/DDBJ whole genome shotgun (WGS) entry which is preliminary data.</text>
</comment>